<dbReference type="PROSITE" id="PS00039">
    <property type="entry name" value="DEAD_ATP_HELICASE"/>
    <property type="match status" value="1"/>
</dbReference>
<feature type="domain" description="Protein kinase" evidence="8">
    <location>
        <begin position="68"/>
        <end position="255"/>
    </location>
</feature>
<dbReference type="AlphaFoldDB" id="A0A2J8ABU1"/>
<dbReference type="InterPro" id="IPR017441">
    <property type="entry name" value="Protein_kinase_ATP_BS"/>
</dbReference>
<organism evidence="9 10">
    <name type="scientific">Tetrabaena socialis</name>
    <dbReference type="NCBI Taxonomy" id="47790"/>
    <lineage>
        <taxon>Eukaryota</taxon>
        <taxon>Viridiplantae</taxon>
        <taxon>Chlorophyta</taxon>
        <taxon>core chlorophytes</taxon>
        <taxon>Chlorophyceae</taxon>
        <taxon>CS clade</taxon>
        <taxon>Chlamydomonadales</taxon>
        <taxon>Tetrabaenaceae</taxon>
        <taxon>Tetrabaena</taxon>
    </lineage>
</organism>
<keyword evidence="2" id="KW-0808">Transferase</keyword>
<proteinExistence type="predicted"/>
<accession>A0A2J8ABU1</accession>
<keyword evidence="5 6" id="KW-0067">ATP-binding</keyword>
<dbReference type="Pfam" id="PF00069">
    <property type="entry name" value="Pkinase"/>
    <property type="match status" value="1"/>
</dbReference>
<keyword evidence="4 9" id="KW-0418">Kinase</keyword>
<evidence type="ECO:0000313" key="10">
    <source>
        <dbReference type="Proteomes" id="UP000236333"/>
    </source>
</evidence>
<gene>
    <name evidence="9" type="ORF">TSOC_003338</name>
</gene>
<feature type="binding site" evidence="6">
    <location>
        <position position="97"/>
    </location>
    <ligand>
        <name>ATP</name>
        <dbReference type="ChEBI" id="CHEBI:30616"/>
    </ligand>
</feature>
<keyword evidence="1" id="KW-0723">Serine/threonine-protein kinase</keyword>
<evidence type="ECO:0000256" key="5">
    <source>
        <dbReference type="ARBA" id="ARBA00022840"/>
    </source>
</evidence>
<name>A0A2J8ABU1_9CHLO</name>
<keyword evidence="3 6" id="KW-0547">Nucleotide-binding</keyword>
<keyword evidence="10" id="KW-1185">Reference proteome</keyword>
<dbReference type="InterPro" id="IPR000629">
    <property type="entry name" value="RNA-helicase_DEAD-box_CS"/>
</dbReference>
<dbReference type="GO" id="GO:0004674">
    <property type="term" value="F:protein serine/threonine kinase activity"/>
    <property type="evidence" value="ECO:0007669"/>
    <property type="project" value="UniProtKB-KW"/>
</dbReference>
<evidence type="ECO:0000256" key="6">
    <source>
        <dbReference type="PROSITE-ProRule" id="PRU10141"/>
    </source>
</evidence>
<dbReference type="InterPro" id="IPR011545">
    <property type="entry name" value="DEAD/DEAH_box_helicase_dom"/>
</dbReference>
<dbReference type="Gene3D" id="3.30.200.20">
    <property type="entry name" value="Phosphorylase Kinase, domain 1"/>
    <property type="match status" value="1"/>
</dbReference>
<sequence>MGCSASTPVVETRSGDSPKPLPDAPDASAYSTTIRNIRSASEDEADEPLAIGALWIFEQTKENVKDVYTFGKILGKGQFGVCRLVTEKSSGMRYACKSLGKRRLATQSDVEDVRREVQIMHHLAGHPNIVTIKAAPGPPRATPCPSPLACPCSRQAEEKKRRKAMRASKKEAKPLWEEDGKMLVLDEADRILDMGFAATMDAIVANLPRQGRQTMLFSRTSSNAAPVRVMPEASDRTPPRRRVRAVRVKLHAATE</sequence>
<protein>
    <submittedName>
        <fullName evidence="9">Calcium-dependent protein kinase 5</fullName>
    </submittedName>
</protein>
<dbReference type="EMBL" id="PGGS01000071">
    <property type="protein sequence ID" value="PNH09994.1"/>
    <property type="molecule type" value="Genomic_DNA"/>
</dbReference>
<dbReference type="GO" id="GO:0003676">
    <property type="term" value="F:nucleic acid binding"/>
    <property type="evidence" value="ECO:0007669"/>
    <property type="project" value="InterPro"/>
</dbReference>
<dbReference type="InterPro" id="IPR050205">
    <property type="entry name" value="CDPK_Ser/Thr_kinases"/>
</dbReference>
<feature type="region of interest" description="Disordered" evidence="7">
    <location>
        <begin position="1"/>
        <end position="30"/>
    </location>
</feature>
<dbReference type="GO" id="GO:0005524">
    <property type="term" value="F:ATP binding"/>
    <property type="evidence" value="ECO:0007669"/>
    <property type="project" value="UniProtKB-UniRule"/>
</dbReference>
<evidence type="ECO:0000313" key="9">
    <source>
        <dbReference type="EMBL" id="PNH09994.1"/>
    </source>
</evidence>
<evidence type="ECO:0000256" key="4">
    <source>
        <dbReference type="ARBA" id="ARBA00022777"/>
    </source>
</evidence>
<comment type="caution">
    <text evidence="9">The sequence shown here is derived from an EMBL/GenBank/DDBJ whole genome shotgun (WGS) entry which is preliminary data.</text>
</comment>
<dbReference type="InterPro" id="IPR000719">
    <property type="entry name" value="Prot_kinase_dom"/>
</dbReference>
<evidence type="ECO:0000256" key="3">
    <source>
        <dbReference type="ARBA" id="ARBA00022741"/>
    </source>
</evidence>
<dbReference type="PROSITE" id="PS00107">
    <property type="entry name" value="PROTEIN_KINASE_ATP"/>
    <property type="match status" value="1"/>
</dbReference>
<evidence type="ECO:0000256" key="7">
    <source>
        <dbReference type="SAM" id="MobiDB-lite"/>
    </source>
</evidence>
<dbReference type="PROSITE" id="PS50011">
    <property type="entry name" value="PROTEIN_KINASE_DOM"/>
    <property type="match status" value="1"/>
</dbReference>
<evidence type="ECO:0000256" key="1">
    <source>
        <dbReference type="ARBA" id="ARBA00022527"/>
    </source>
</evidence>
<evidence type="ECO:0000259" key="8">
    <source>
        <dbReference type="PROSITE" id="PS50011"/>
    </source>
</evidence>
<dbReference type="Pfam" id="PF00270">
    <property type="entry name" value="DEAD"/>
    <property type="match status" value="1"/>
</dbReference>
<dbReference type="SUPFAM" id="SSF56112">
    <property type="entry name" value="Protein kinase-like (PK-like)"/>
    <property type="match status" value="1"/>
</dbReference>
<dbReference type="Gene3D" id="3.40.50.300">
    <property type="entry name" value="P-loop containing nucleotide triphosphate hydrolases"/>
    <property type="match status" value="1"/>
</dbReference>
<dbReference type="PANTHER" id="PTHR24349">
    <property type="entry name" value="SERINE/THREONINE-PROTEIN KINASE"/>
    <property type="match status" value="1"/>
</dbReference>
<dbReference type="OrthoDB" id="40902at2759"/>
<dbReference type="InterPro" id="IPR011009">
    <property type="entry name" value="Kinase-like_dom_sf"/>
</dbReference>
<reference evidence="9 10" key="1">
    <citation type="journal article" date="2017" name="Mol. Biol. Evol.">
        <title>The 4-celled Tetrabaena socialis nuclear genome reveals the essential components for genetic control of cell number at the origin of multicellularity in the volvocine lineage.</title>
        <authorList>
            <person name="Featherston J."/>
            <person name="Arakaki Y."/>
            <person name="Hanschen E.R."/>
            <person name="Ferris P.J."/>
            <person name="Michod R.E."/>
            <person name="Olson B.J.S.C."/>
            <person name="Nozaki H."/>
            <person name="Durand P.M."/>
        </authorList>
    </citation>
    <scope>NUCLEOTIDE SEQUENCE [LARGE SCALE GENOMIC DNA]</scope>
    <source>
        <strain evidence="9 10">NIES-571</strain>
    </source>
</reference>
<dbReference type="InterPro" id="IPR027417">
    <property type="entry name" value="P-loop_NTPase"/>
</dbReference>
<dbReference type="Proteomes" id="UP000236333">
    <property type="component" value="Unassembled WGS sequence"/>
</dbReference>
<dbReference type="SUPFAM" id="SSF52540">
    <property type="entry name" value="P-loop containing nucleoside triphosphate hydrolases"/>
    <property type="match status" value="1"/>
</dbReference>
<evidence type="ECO:0000256" key="2">
    <source>
        <dbReference type="ARBA" id="ARBA00022679"/>
    </source>
</evidence>